<dbReference type="PANTHER" id="PTHR34452">
    <property type="entry name" value="MYOSIN HEAVY CHAIN-RELATED PROTEIN"/>
    <property type="match status" value="1"/>
</dbReference>
<gene>
    <name evidence="3" type="ORF">ZOSMA_9G01730</name>
</gene>
<feature type="coiled-coil region" evidence="1">
    <location>
        <begin position="1242"/>
        <end position="1269"/>
    </location>
</feature>
<dbReference type="OMA" id="TEASYMR"/>
<reference evidence="4" key="1">
    <citation type="journal article" date="2016" name="Nature">
        <title>The genome of the seagrass Zostera marina reveals angiosperm adaptation to the sea.</title>
        <authorList>
            <person name="Olsen J.L."/>
            <person name="Rouze P."/>
            <person name="Verhelst B."/>
            <person name="Lin Y.-C."/>
            <person name="Bayer T."/>
            <person name="Collen J."/>
            <person name="Dattolo E."/>
            <person name="De Paoli E."/>
            <person name="Dittami S."/>
            <person name="Maumus F."/>
            <person name="Michel G."/>
            <person name="Kersting A."/>
            <person name="Lauritano C."/>
            <person name="Lohaus R."/>
            <person name="Toepel M."/>
            <person name="Tonon T."/>
            <person name="Vanneste K."/>
            <person name="Amirebrahimi M."/>
            <person name="Brakel J."/>
            <person name="Bostroem C."/>
            <person name="Chovatia M."/>
            <person name="Grimwood J."/>
            <person name="Jenkins J.W."/>
            <person name="Jueterbock A."/>
            <person name="Mraz A."/>
            <person name="Stam W.T."/>
            <person name="Tice H."/>
            <person name="Bornberg-Bauer E."/>
            <person name="Green P.J."/>
            <person name="Pearson G.A."/>
            <person name="Procaccini G."/>
            <person name="Duarte C.M."/>
            <person name="Schmutz J."/>
            <person name="Reusch T.B.H."/>
            <person name="Van de Peer Y."/>
        </authorList>
    </citation>
    <scope>NUCLEOTIDE SEQUENCE [LARGE SCALE GENOMIC DNA]</scope>
    <source>
        <strain evidence="4">cv. Finnish</strain>
    </source>
</reference>
<dbReference type="EMBL" id="LFYR01002228">
    <property type="protein sequence ID" value="KMZ56066.1"/>
    <property type="molecule type" value="Genomic_DNA"/>
</dbReference>
<feature type="region of interest" description="Disordered" evidence="2">
    <location>
        <begin position="18"/>
        <end position="60"/>
    </location>
</feature>
<keyword evidence="4" id="KW-1185">Reference proteome</keyword>
<feature type="coiled-coil region" evidence="1">
    <location>
        <begin position="1552"/>
        <end position="1610"/>
    </location>
</feature>
<feature type="region of interest" description="Disordered" evidence="2">
    <location>
        <begin position="1983"/>
        <end position="2002"/>
    </location>
</feature>
<accession>A0A0K9NH24</accession>
<evidence type="ECO:0000313" key="4">
    <source>
        <dbReference type="Proteomes" id="UP000036987"/>
    </source>
</evidence>
<dbReference type="PANTHER" id="PTHR34452:SF1">
    <property type="entry name" value="SPORULATION-SPECIFIC PROTEIN"/>
    <property type="match status" value="1"/>
</dbReference>
<dbReference type="STRING" id="29655.A0A0K9NH24"/>
<feature type="coiled-coil region" evidence="1">
    <location>
        <begin position="259"/>
        <end position="307"/>
    </location>
</feature>
<evidence type="ECO:0000256" key="1">
    <source>
        <dbReference type="SAM" id="Coils"/>
    </source>
</evidence>
<feature type="coiled-coil region" evidence="1">
    <location>
        <begin position="762"/>
        <end position="796"/>
    </location>
</feature>
<keyword evidence="1" id="KW-0175">Coiled coil</keyword>
<dbReference type="Proteomes" id="UP000036987">
    <property type="component" value="Unassembled WGS sequence"/>
</dbReference>
<evidence type="ECO:0000256" key="2">
    <source>
        <dbReference type="SAM" id="MobiDB-lite"/>
    </source>
</evidence>
<feature type="compositionally biased region" description="Basic and acidic residues" evidence="2">
    <location>
        <begin position="25"/>
        <end position="55"/>
    </location>
</feature>
<feature type="coiled-coil region" evidence="1">
    <location>
        <begin position="1813"/>
        <end position="1917"/>
    </location>
</feature>
<feature type="coiled-coil region" evidence="1">
    <location>
        <begin position="1710"/>
        <end position="1744"/>
    </location>
</feature>
<sequence length="2212" mass="254749">MTADHCIYEPSEKIKLSPETSFSRMNKDSGVKLKSRSRDLSSREDIGGSNEDRGFDGSSCTSGSIYSEKCDIISTPEVSNVSTISAEDNRVPIGQTSRYKKEGSDNYSIVNELAIVCEENNRLRGSFEVAQSYISGYKMEMSSFQTLADGLSEEIKNIVQQLAGELAYDEAMAREVSLLKSECMKLKHELQELKYSKDMLHITGGRRNMQNTTVNQFTIPSPTKHPFMPISPATITDDLANGLESDSNNFLEGRVCELLRELEISKQEQENLTKKMNQMENYYEALIQDIEETHKSTLNELDAVKSEHSTCFYTISSFQVQIEKMHQDMNGQLSRMADERHSLKSLNKELEGRANDSDVMLKKIRRNYSVSVDRLQKDLELLSCQVLSLFETNENLAKQAFAEASQLFLQRLPCDVPDTVQLGFHNDVLQTTFHEKYLATSEDPSAIIECAPSKSGNHMVQHFSVIRKNRKIPLTGVSTNRSFGNDFELEKTISVIPELDIRRSSAVATDIIEDNIFVSHPPSIAPTPYVHLEDEDELSEIRLINLNLEVLVKVLQETLNEKLWSIRTMKEESLELSQKLNDSTQSNDMLTMKLQITAENFKKLVENEAKYMVISDDLRLRNRILEAKLQDFSSEKSLLSKKIAACEMSMNVSSKEFEIKYKVCDEEKKDFENLLKQESLQKTTLQGKLQSIIEEYKLLKEESARYVNDLKDLSFENLTLNAKLQDISDENTILSEKLMECQKCIMKCKDLETSYRVCNAEKDDVEKLLEQKSAQNVCMQEELKNANERHTILKVEYAIMCSSIDSLDSMFQDVLNENTFLSGESTKCKKYITKCKDLESNYGFCYAEKEKVEELLEQKIAQNVSIQGELETTIEQCTVLKEQYTSKCSVIDNLEKIMYSVNEKLGDLWLRMVSYDTEVSNSAFTSFSLRLDLEKKNYMSIMIHMDQCLDVVTAKFVQLDQENKTIEMQRNTVQAKLSSIEYYVQELEKKHEFSSAHVQKYQLELAEVAEKLKATSKDKDMHEEKSQELSQRITTLEHELKDAVTENRNNAKQLLEFDSLREELECSKLNATNYMHEKDLLIIKVESDNQALCSSKERLRCADERLKSEISTREKSEKIISELTFQLNEKDEHLLLLDKVKSEVDSHCVKISNLESHNMHLQTILLQSEQCCRQLNADASSLHLKISDLERIVSFVNEKLQGICSIIDSRASLVENPTLFTNLSRELGFETLECNVITEPLKVSIERTLEKVLEQIQEKKEIEQQLEISHGLLNSIKSSLHDYMVKLELSNDHVIQLQIELKDVSEKLNVRSYEETMHAEKSDRVSSKNASLEYELQLATSENKDIAQKSVGFESIVDELERMKHSLTDCMHEKDNLVFSVQSANQISTQMENDNFLLKEKLKSLNNELKTGRDLRDKLDHTISELQIQLNEKSEQMLSFDVQKLEISSLSLQISELNSEKSRLQNLLLQSEELQKKANDENSSFCLQVSKLEKEISSLKENLDHELHLERTVREDLESRLSDLILQSNEGSVQMAQFYEQKSELLQQKQYVLDLESEKKNLDIVVSDLESELKGKDEQILYFAKQNVELDNARNRISDLEAETSELQRFLFQAQELQIKLNGDNSFLHNHVSDLETQLLALHEYVLTENIKTVFITSQSEEQNLQEIVEQVRLRKLILDLEDDVDNLSFSRSELDVIVLVLRSMLDEQKKQILLKEEEYSVELVNLQEEFNKLNDRLSEQSLKTEEFKNLSIHFKEHNDKMVAECLQIREKKENEGTQLTMQESLRMAFVKEQCESEVQDLGNQLNASKMHGNELLLKLQNTLDEMEALKKNEVSHFRNNDKLSKRVTELETELQRVMMDKRELMKTYDEMKAEFECSSISLECCKEEKIKVEGQLRESNEERAKFRVELDLMKRRMEILISTEDSSEQGNHDHQGICTTSFGKLLGEIGSDVLSRASGTTTTGSISQSEHDHTLLDNGFENVQKKSNPSEDDISKDDIPENGSLLMETKTMPQEKLEIAEQTKQREFIETKLEFIHKELERLKNGDIDPLHPNNVHRVNPEIQSVEKDLLQLNKANEHIVNMFPSIKEYPCSNNALERVLALELELAQALQTKENQNVQLQSSFLKQHSNDDAIFQSFRDINELIKDMLEIKGRYTTVEAELKEMHNRYSDLSLQFAEVEGERQKLIMMLKNRTPRKQRSPPSLTNSPGR</sequence>
<dbReference type="OrthoDB" id="2018427at2759"/>
<protein>
    <submittedName>
        <fullName evidence="3">Uncharacterized protein</fullName>
    </submittedName>
</protein>
<proteinExistence type="predicted"/>
<comment type="caution">
    <text evidence="3">The sequence shown here is derived from an EMBL/GenBank/DDBJ whole genome shotgun (WGS) entry which is preliminary data.</text>
</comment>
<name>A0A0K9NH24_ZOSMR</name>
<feature type="coiled-coil region" evidence="1">
    <location>
        <begin position="1388"/>
        <end position="1509"/>
    </location>
</feature>
<evidence type="ECO:0000313" key="3">
    <source>
        <dbReference type="EMBL" id="KMZ56066.1"/>
    </source>
</evidence>
<feature type="coiled-coil region" evidence="1">
    <location>
        <begin position="984"/>
        <end position="1046"/>
    </location>
</feature>
<organism evidence="3 4">
    <name type="scientific">Zostera marina</name>
    <name type="common">Eelgrass</name>
    <dbReference type="NCBI Taxonomy" id="29655"/>
    <lineage>
        <taxon>Eukaryota</taxon>
        <taxon>Viridiplantae</taxon>
        <taxon>Streptophyta</taxon>
        <taxon>Embryophyta</taxon>
        <taxon>Tracheophyta</taxon>
        <taxon>Spermatophyta</taxon>
        <taxon>Magnoliopsida</taxon>
        <taxon>Liliopsida</taxon>
        <taxon>Zosteraceae</taxon>
        <taxon>Zostera</taxon>
    </lineage>
</organism>